<feature type="transmembrane region" description="Helical" evidence="7">
    <location>
        <begin position="12"/>
        <end position="35"/>
    </location>
</feature>
<dbReference type="SUPFAM" id="SSF47384">
    <property type="entry name" value="Homodimeric domain of signal transducing histidine kinase"/>
    <property type="match status" value="1"/>
</dbReference>
<dbReference type="Proteomes" id="UP000555103">
    <property type="component" value="Unassembled WGS sequence"/>
</dbReference>
<protein>
    <recommendedName>
        <fullName evidence="2">histidine kinase</fullName>
        <ecNumber evidence="2">2.7.13.3</ecNumber>
    </recommendedName>
</protein>
<evidence type="ECO:0000256" key="2">
    <source>
        <dbReference type="ARBA" id="ARBA00012438"/>
    </source>
</evidence>
<dbReference type="Pfam" id="PF02518">
    <property type="entry name" value="HATPase_c"/>
    <property type="match status" value="1"/>
</dbReference>
<dbReference type="AlphaFoldDB" id="A0A840CRA8"/>
<keyword evidence="7" id="KW-0472">Membrane</keyword>
<dbReference type="InterPro" id="IPR050351">
    <property type="entry name" value="BphY/WalK/GraS-like"/>
</dbReference>
<dbReference type="SMART" id="SM00388">
    <property type="entry name" value="HisKA"/>
    <property type="match status" value="1"/>
</dbReference>
<dbReference type="PROSITE" id="PS50109">
    <property type="entry name" value="HIS_KIN"/>
    <property type="match status" value="1"/>
</dbReference>
<proteinExistence type="predicted"/>
<dbReference type="InterPro" id="IPR003594">
    <property type="entry name" value="HATPase_dom"/>
</dbReference>
<dbReference type="RefSeq" id="WP_221232950.1">
    <property type="nucleotide sequence ID" value="NZ_JACIEP010000004.1"/>
</dbReference>
<dbReference type="InterPro" id="IPR036097">
    <property type="entry name" value="HisK_dim/P_sf"/>
</dbReference>
<evidence type="ECO:0000256" key="5">
    <source>
        <dbReference type="ARBA" id="ARBA00022777"/>
    </source>
</evidence>
<reference evidence="9 10" key="1">
    <citation type="submission" date="2020-08" db="EMBL/GenBank/DDBJ databases">
        <title>Genomic Encyclopedia of Type Strains, Phase IV (KMG-IV): sequencing the most valuable type-strain genomes for metagenomic binning, comparative biology and taxonomic classification.</title>
        <authorList>
            <person name="Goeker M."/>
        </authorList>
    </citation>
    <scope>NUCLEOTIDE SEQUENCE [LARGE SCALE GENOMIC DNA]</scope>
    <source>
        <strain evidence="9 10">DSM 104969</strain>
    </source>
</reference>
<dbReference type="GO" id="GO:0016036">
    <property type="term" value="P:cellular response to phosphate starvation"/>
    <property type="evidence" value="ECO:0007669"/>
    <property type="project" value="TreeGrafter"/>
</dbReference>
<dbReference type="Gene3D" id="3.30.565.10">
    <property type="entry name" value="Histidine kinase-like ATPase, C-terminal domain"/>
    <property type="match status" value="1"/>
</dbReference>
<dbReference type="GO" id="GO:0004721">
    <property type="term" value="F:phosphoprotein phosphatase activity"/>
    <property type="evidence" value="ECO:0007669"/>
    <property type="project" value="TreeGrafter"/>
</dbReference>
<dbReference type="Pfam" id="PF00512">
    <property type="entry name" value="HisKA"/>
    <property type="match status" value="1"/>
</dbReference>
<evidence type="ECO:0000256" key="1">
    <source>
        <dbReference type="ARBA" id="ARBA00000085"/>
    </source>
</evidence>
<dbReference type="InterPro" id="IPR036890">
    <property type="entry name" value="HATPase_C_sf"/>
</dbReference>
<dbReference type="EMBL" id="JACIEP010000004">
    <property type="protein sequence ID" value="MBB4035465.1"/>
    <property type="molecule type" value="Genomic_DNA"/>
</dbReference>
<feature type="transmembrane region" description="Helical" evidence="7">
    <location>
        <begin position="132"/>
        <end position="153"/>
    </location>
</feature>
<evidence type="ECO:0000256" key="6">
    <source>
        <dbReference type="ARBA" id="ARBA00023012"/>
    </source>
</evidence>
<keyword evidence="7" id="KW-1133">Transmembrane helix</keyword>
<dbReference type="EC" id="2.7.13.3" evidence="2"/>
<dbReference type="SUPFAM" id="SSF55874">
    <property type="entry name" value="ATPase domain of HSP90 chaperone/DNA topoisomerase II/histidine kinase"/>
    <property type="match status" value="1"/>
</dbReference>
<dbReference type="GO" id="GO:0005886">
    <property type="term" value="C:plasma membrane"/>
    <property type="evidence" value="ECO:0007669"/>
    <property type="project" value="TreeGrafter"/>
</dbReference>
<keyword evidence="5 9" id="KW-0418">Kinase</keyword>
<dbReference type="CDD" id="cd00075">
    <property type="entry name" value="HATPase"/>
    <property type="match status" value="1"/>
</dbReference>
<dbReference type="SMART" id="SM00387">
    <property type="entry name" value="HATPase_c"/>
    <property type="match status" value="1"/>
</dbReference>
<dbReference type="PANTHER" id="PTHR45453:SF1">
    <property type="entry name" value="PHOSPHATE REGULON SENSOR PROTEIN PHOR"/>
    <property type="match status" value="1"/>
</dbReference>
<dbReference type="CDD" id="cd00082">
    <property type="entry name" value="HisKA"/>
    <property type="match status" value="1"/>
</dbReference>
<keyword evidence="4" id="KW-0808">Transferase</keyword>
<evidence type="ECO:0000256" key="3">
    <source>
        <dbReference type="ARBA" id="ARBA00022553"/>
    </source>
</evidence>
<keyword evidence="7" id="KW-0812">Transmembrane</keyword>
<accession>A0A840CRA8</accession>
<dbReference type="Gene3D" id="1.10.287.130">
    <property type="match status" value="1"/>
</dbReference>
<evidence type="ECO:0000313" key="10">
    <source>
        <dbReference type="Proteomes" id="UP000555103"/>
    </source>
</evidence>
<evidence type="ECO:0000256" key="7">
    <source>
        <dbReference type="SAM" id="Phobius"/>
    </source>
</evidence>
<comment type="catalytic activity">
    <reaction evidence="1">
        <text>ATP + protein L-histidine = ADP + protein N-phospho-L-histidine.</text>
        <dbReference type="EC" id="2.7.13.3"/>
    </reaction>
</comment>
<feature type="domain" description="Histidine kinase" evidence="8">
    <location>
        <begin position="220"/>
        <end position="422"/>
    </location>
</feature>
<dbReference type="InterPro" id="IPR005467">
    <property type="entry name" value="His_kinase_dom"/>
</dbReference>
<keyword evidence="6" id="KW-0902">Two-component regulatory system</keyword>
<evidence type="ECO:0000256" key="4">
    <source>
        <dbReference type="ARBA" id="ARBA00022679"/>
    </source>
</evidence>
<keyword evidence="10" id="KW-1185">Reference proteome</keyword>
<dbReference type="PANTHER" id="PTHR45453">
    <property type="entry name" value="PHOSPHATE REGULON SENSOR PROTEIN PHOR"/>
    <property type="match status" value="1"/>
</dbReference>
<dbReference type="GO" id="GO:0000155">
    <property type="term" value="F:phosphorelay sensor kinase activity"/>
    <property type="evidence" value="ECO:0007669"/>
    <property type="project" value="InterPro"/>
</dbReference>
<evidence type="ECO:0000259" key="8">
    <source>
        <dbReference type="PROSITE" id="PS50109"/>
    </source>
</evidence>
<name>A0A840CRA8_9BACT</name>
<gene>
    <name evidence="9" type="ORF">GGR21_001358</name>
</gene>
<keyword evidence="3" id="KW-0597">Phosphoprotein</keyword>
<sequence>MKSLLSKNLRQFLIYTTVILLCCAPIFFFIMKFFYTKDLDELIVYRSNEFVEEKMSAFTISEIDIWNKYNEDIQILLYNETYSLDKPVEEYLYNKAEGHHIDYRIVYKKVQVENKPYILMCRIPMIENHDLFWNLFTQYGLIFIILLISLGIVQRIISKKSWKPFYKSLEQIENYSLEQGIIPEFEKTNIKEFFRLNEILTNLISNNLKAYKQQKEFIENASHELQTPLAVFQSQLDILMQEPDLTEKQVGIIQSLYSVSSRLTRLNKNLLLLAKIDNAQFKDMQEIDFAEFLDKPLQYFQYLAEDNGITMTINIQKSLVITANQTLLESLINNLIVNAIRHNIDKEGIVNMTVQDNTLTISNTGEAKALDPEKVFKRFNRISEEKKGNGLGLSIIYQICKFHKWELEYQYRENLHIFIVRF</sequence>
<comment type="caution">
    <text evidence="9">The sequence shown here is derived from an EMBL/GenBank/DDBJ whole genome shotgun (WGS) entry which is preliminary data.</text>
</comment>
<dbReference type="InterPro" id="IPR003661">
    <property type="entry name" value="HisK_dim/P_dom"/>
</dbReference>
<organism evidence="9 10">
    <name type="scientific">Dysgonomonas hofstadii</name>
    <dbReference type="NCBI Taxonomy" id="637886"/>
    <lineage>
        <taxon>Bacteria</taxon>
        <taxon>Pseudomonadati</taxon>
        <taxon>Bacteroidota</taxon>
        <taxon>Bacteroidia</taxon>
        <taxon>Bacteroidales</taxon>
        <taxon>Dysgonomonadaceae</taxon>
        <taxon>Dysgonomonas</taxon>
    </lineage>
</organism>
<evidence type="ECO:0000313" key="9">
    <source>
        <dbReference type="EMBL" id="MBB4035465.1"/>
    </source>
</evidence>